<reference evidence="1" key="1">
    <citation type="submission" date="2021-05" db="EMBL/GenBank/DDBJ databases">
        <authorList>
            <person name="Scholz U."/>
            <person name="Mascher M."/>
            <person name="Fiebig A."/>
        </authorList>
    </citation>
    <scope>NUCLEOTIDE SEQUENCE [LARGE SCALE GENOMIC DNA]</scope>
</reference>
<organism evidence="1 2">
    <name type="scientific">Avena sativa</name>
    <name type="common">Oat</name>
    <dbReference type="NCBI Taxonomy" id="4498"/>
    <lineage>
        <taxon>Eukaryota</taxon>
        <taxon>Viridiplantae</taxon>
        <taxon>Streptophyta</taxon>
        <taxon>Embryophyta</taxon>
        <taxon>Tracheophyta</taxon>
        <taxon>Spermatophyta</taxon>
        <taxon>Magnoliopsida</taxon>
        <taxon>Liliopsida</taxon>
        <taxon>Poales</taxon>
        <taxon>Poaceae</taxon>
        <taxon>BOP clade</taxon>
        <taxon>Pooideae</taxon>
        <taxon>Poodae</taxon>
        <taxon>Poeae</taxon>
        <taxon>Poeae Chloroplast Group 1 (Aveneae type)</taxon>
        <taxon>Aveninae</taxon>
        <taxon>Avena</taxon>
    </lineage>
</organism>
<keyword evidence="2" id="KW-1185">Reference proteome</keyword>
<evidence type="ECO:0000313" key="2">
    <source>
        <dbReference type="Proteomes" id="UP001732700"/>
    </source>
</evidence>
<dbReference type="EnsemblPlants" id="AVESA.00010b.r2.5AG0814870.1">
    <property type="protein sequence ID" value="AVESA.00010b.r2.5AG0814870.1.CDS.1"/>
    <property type="gene ID" value="AVESA.00010b.r2.5AG0814870"/>
</dbReference>
<proteinExistence type="predicted"/>
<protein>
    <submittedName>
        <fullName evidence="1">Uncharacterized protein</fullName>
    </submittedName>
</protein>
<reference evidence="1" key="2">
    <citation type="submission" date="2025-09" db="UniProtKB">
        <authorList>
            <consortium name="EnsemblPlants"/>
        </authorList>
    </citation>
    <scope>IDENTIFICATION</scope>
</reference>
<name>A0ACD5XGY5_AVESA</name>
<accession>A0ACD5XGY5</accession>
<evidence type="ECO:0000313" key="1">
    <source>
        <dbReference type="EnsemblPlants" id="AVESA.00010b.r2.5AG0814870.1.CDS.1"/>
    </source>
</evidence>
<dbReference type="Proteomes" id="UP001732700">
    <property type="component" value="Chromosome 5A"/>
</dbReference>
<sequence length="184" mass="20044">MAGDEDQPLKPADATAARSDAKEEEEEEMEAPEAAAASGDGREEDQAARLPEDVLAAILLRVPPCSLAASRCVCRAWRDAVDGRGLLRADLLPLSLSLAGFFVHYDEHKFPEFFARPSSSAVSGDLSFLPSASSHCGHINNEDCLDWGDYEIEDHCNGLLLLSGKYVVNLATRRKYVVNPATRR</sequence>